<name>A0A1S0TNV7_LOALO</name>
<dbReference type="GeneID" id="9948363"/>
<evidence type="ECO:0000259" key="1">
    <source>
        <dbReference type="Pfam" id="PF16367"/>
    </source>
</evidence>
<dbReference type="GO" id="GO:0045202">
    <property type="term" value="C:synapse"/>
    <property type="evidence" value="ECO:0007669"/>
    <property type="project" value="TreeGrafter"/>
</dbReference>
<dbReference type="OrthoDB" id="10534784at2759"/>
<dbReference type="GO" id="GO:0008135">
    <property type="term" value="F:translation factor activity, RNA binding"/>
    <property type="evidence" value="ECO:0007669"/>
    <property type="project" value="TreeGrafter"/>
</dbReference>
<organism evidence="2">
    <name type="scientific">Loa loa</name>
    <name type="common">Eye worm</name>
    <name type="synonym">Filaria loa</name>
    <dbReference type="NCBI Taxonomy" id="7209"/>
    <lineage>
        <taxon>Eukaryota</taxon>
        <taxon>Metazoa</taxon>
        <taxon>Ecdysozoa</taxon>
        <taxon>Nematoda</taxon>
        <taxon>Chromadorea</taxon>
        <taxon>Rhabditida</taxon>
        <taxon>Spirurina</taxon>
        <taxon>Spiruromorpha</taxon>
        <taxon>Filarioidea</taxon>
        <taxon>Onchocercidae</taxon>
        <taxon>Loa</taxon>
    </lineage>
</organism>
<dbReference type="RefSeq" id="XP_003146484.1">
    <property type="nucleotide sequence ID" value="XM_003146436.1"/>
</dbReference>
<dbReference type="GO" id="GO:0043005">
    <property type="term" value="C:neuron projection"/>
    <property type="evidence" value="ECO:0007669"/>
    <property type="project" value="TreeGrafter"/>
</dbReference>
<dbReference type="CTD" id="9948363"/>
<dbReference type="InterPro" id="IPR034819">
    <property type="entry name" value="CPEB"/>
</dbReference>
<dbReference type="InParanoid" id="A0A1S0TNV7"/>
<dbReference type="InterPro" id="IPR012677">
    <property type="entry name" value="Nucleotide-bd_a/b_plait_sf"/>
</dbReference>
<accession>A0A1S0TNV7</accession>
<evidence type="ECO:0000313" key="2">
    <source>
        <dbReference type="EMBL" id="EFO17584.1"/>
    </source>
</evidence>
<gene>
    <name evidence="2" type="ORF">LOAG_10913</name>
</gene>
<feature type="non-terminal residue" evidence="2">
    <location>
        <position position="1"/>
    </location>
</feature>
<dbReference type="GO" id="GO:0043022">
    <property type="term" value="F:ribosome binding"/>
    <property type="evidence" value="ECO:0007669"/>
    <property type="project" value="TreeGrafter"/>
</dbReference>
<dbReference type="OMA" id="IDWPHRD"/>
<feature type="domain" description="RRM" evidence="1">
    <location>
        <begin position="4"/>
        <end position="66"/>
    </location>
</feature>
<dbReference type="PANTHER" id="PTHR12566:SF12">
    <property type="entry name" value="TRANSLATIONAL REGULATOR ORB2"/>
    <property type="match status" value="1"/>
</dbReference>
<reference evidence="2" key="1">
    <citation type="submission" date="2012-04" db="EMBL/GenBank/DDBJ databases">
        <title>The Genome Sequence of Loa loa.</title>
        <authorList>
            <consortium name="The Broad Institute Genome Sequencing Platform"/>
            <consortium name="Broad Institute Genome Sequencing Center for Infectious Disease"/>
            <person name="Nutman T.B."/>
            <person name="Fink D.L."/>
            <person name="Russ C."/>
            <person name="Young S."/>
            <person name="Zeng Q."/>
            <person name="Gargeya S."/>
            <person name="Alvarado L."/>
            <person name="Berlin A."/>
            <person name="Chapman S.B."/>
            <person name="Chen Z."/>
            <person name="Freedman E."/>
            <person name="Gellesch M."/>
            <person name="Goldberg J."/>
            <person name="Griggs A."/>
            <person name="Gujja S."/>
            <person name="Heilman E.R."/>
            <person name="Heiman D."/>
            <person name="Howarth C."/>
            <person name="Mehta T."/>
            <person name="Neiman D."/>
            <person name="Pearson M."/>
            <person name="Roberts A."/>
            <person name="Saif S."/>
            <person name="Shea T."/>
            <person name="Shenoy N."/>
            <person name="Sisk P."/>
            <person name="Stolte C."/>
            <person name="Sykes S."/>
            <person name="White J."/>
            <person name="Yandava C."/>
            <person name="Haas B."/>
            <person name="Henn M.R."/>
            <person name="Nusbaum C."/>
            <person name="Birren B."/>
        </authorList>
    </citation>
    <scope>NUCLEOTIDE SEQUENCE [LARGE SCALE GENOMIC DNA]</scope>
</reference>
<dbReference type="Gene3D" id="3.30.70.330">
    <property type="match status" value="1"/>
</dbReference>
<sequence length="107" mass="11727">VIGNFFEQYGTNIIDWPHRDCCNVMAPPNGYAFVIFDHEHAVRRLINASDVKQGKLLVDMKDGETEIKTINEDLPSLPVGAGDPTVGVAFSGKGFGVWLLSNSDFDS</sequence>
<proteinExistence type="predicted"/>
<dbReference type="EMBL" id="JH712303">
    <property type="protein sequence ID" value="EFO17584.1"/>
    <property type="molecule type" value="Genomic_DNA"/>
</dbReference>
<dbReference type="GO" id="GO:0005634">
    <property type="term" value="C:nucleus"/>
    <property type="evidence" value="ECO:0007669"/>
    <property type="project" value="TreeGrafter"/>
</dbReference>
<dbReference type="GO" id="GO:0000900">
    <property type="term" value="F:mRNA regulatory element binding translation repressor activity"/>
    <property type="evidence" value="ECO:0007669"/>
    <property type="project" value="TreeGrafter"/>
</dbReference>
<dbReference type="InterPro" id="IPR000504">
    <property type="entry name" value="RRM_dom"/>
</dbReference>
<dbReference type="PANTHER" id="PTHR12566">
    <property type="entry name" value="CYTOPLASMIC POLYADENYLATION ELEMENT BINDING PROTEIN CPEB"/>
    <property type="match status" value="1"/>
</dbReference>
<dbReference type="AlphaFoldDB" id="A0A1S0TNV7"/>
<dbReference type="GO" id="GO:2000766">
    <property type="term" value="P:negative regulation of cytoplasmic translation"/>
    <property type="evidence" value="ECO:0007669"/>
    <property type="project" value="TreeGrafter"/>
</dbReference>
<dbReference type="GO" id="GO:0005737">
    <property type="term" value="C:cytoplasm"/>
    <property type="evidence" value="ECO:0007669"/>
    <property type="project" value="TreeGrafter"/>
</dbReference>
<dbReference type="KEGG" id="loa:LOAG_10913"/>
<dbReference type="Pfam" id="PF16367">
    <property type="entry name" value="RRM_7"/>
    <property type="match status" value="1"/>
</dbReference>
<protein>
    <recommendedName>
        <fullName evidence="1">RRM domain-containing protein</fullName>
    </recommendedName>
</protein>
<dbReference type="GO" id="GO:0003730">
    <property type="term" value="F:mRNA 3'-UTR binding"/>
    <property type="evidence" value="ECO:0007669"/>
    <property type="project" value="InterPro"/>
</dbReference>